<dbReference type="InterPro" id="IPR000801">
    <property type="entry name" value="Esterase-like"/>
</dbReference>
<dbReference type="SUPFAM" id="SSF53474">
    <property type="entry name" value="alpha/beta-Hydrolases"/>
    <property type="match status" value="1"/>
</dbReference>
<dbReference type="Gene3D" id="3.40.50.1820">
    <property type="entry name" value="alpha/beta hydrolase"/>
    <property type="match status" value="1"/>
</dbReference>
<dbReference type="InterPro" id="IPR029058">
    <property type="entry name" value="AB_hydrolase_fold"/>
</dbReference>
<dbReference type="PANTHER" id="PTHR48098:SF1">
    <property type="entry name" value="DIACYLGLYCEROL ACYLTRANSFERASE_MYCOLYLTRANSFERASE AG85A"/>
    <property type="match status" value="1"/>
</dbReference>
<dbReference type="InterPro" id="IPR050583">
    <property type="entry name" value="Mycobacterial_A85_antigen"/>
</dbReference>
<dbReference type="PANTHER" id="PTHR48098">
    <property type="entry name" value="ENTEROCHELIN ESTERASE-RELATED"/>
    <property type="match status" value="1"/>
</dbReference>
<keyword evidence="1" id="KW-0812">Transmembrane</keyword>
<dbReference type="RefSeq" id="WP_103940850.1">
    <property type="nucleotide sequence ID" value="NZ_FNVO01000012.1"/>
</dbReference>
<gene>
    <name evidence="2" type="ORF">SAMN04489712_112226</name>
</gene>
<feature type="transmembrane region" description="Helical" evidence="1">
    <location>
        <begin position="39"/>
        <end position="66"/>
    </location>
</feature>
<evidence type="ECO:0000256" key="1">
    <source>
        <dbReference type="SAM" id="Phobius"/>
    </source>
</evidence>
<dbReference type="Proteomes" id="UP000236723">
    <property type="component" value="Unassembled WGS sequence"/>
</dbReference>
<evidence type="ECO:0000313" key="2">
    <source>
        <dbReference type="EMBL" id="SEG79505.1"/>
    </source>
</evidence>
<keyword evidence="3" id="KW-1185">Reference proteome</keyword>
<dbReference type="OrthoDB" id="3670437at2"/>
<protein>
    <submittedName>
        <fullName evidence="2">Putative esterase</fullName>
    </submittedName>
</protein>
<organism evidence="2 3">
    <name type="scientific">Thermomonospora echinospora</name>
    <dbReference type="NCBI Taxonomy" id="1992"/>
    <lineage>
        <taxon>Bacteria</taxon>
        <taxon>Bacillati</taxon>
        <taxon>Actinomycetota</taxon>
        <taxon>Actinomycetes</taxon>
        <taxon>Streptosporangiales</taxon>
        <taxon>Thermomonosporaceae</taxon>
        <taxon>Thermomonospora</taxon>
    </lineage>
</organism>
<dbReference type="AlphaFoldDB" id="A0A1H6D3Y3"/>
<sequence>MQLTSTAFISLLTVLAVVAIVATVWLMPRINGRGVRGHAARLGLLVACQLAIVLALSAGVNAYFLFYASWDDLLASGSGQVEVGKGKQGSAPVSRSELLSRSAPELSSQLGLKTPDRDGRLEQTTIRGLRTGLSSEAFVYLPPDYFKADNAKRNFPVVVVLTGYPGDPKVLVGRQELPKLALEELRAGRTQPMIYAFVQSTVVPPRDTECTDVPGGPQVETFFAQDVPDALRAAYRVAPTRDGWGLMGPSSGGYCAAKLAMRHSDKFTAAGSVSGYFKALKDATTGDLWAGSKALRNENDLIWRLENRPPPPVSILVASARKGEKKFPEAERFVALAKPPLQVDTAYLAEGGHNLKTFGRLWPETMRWMSSKLQVK</sequence>
<name>A0A1H6D3Y3_9ACTN</name>
<evidence type="ECO:0000313" key="3">
    <source>
        <dbReference type="Proteomes" id="UP000236723"/>
    </source>
</evidence>
<reference evidence="3" key="1">
    <citation type="submission" date="2016-10" db="EMBL/GenBank/DDBJ databases">
        <authorList>
            <person name="Varghese N."/>
            <person name="Submissions S."/>
        </authorList>
    </citation>
    <scope>NUCLEOTIDE SEQUENCE [LARGE SCALE GENOMIC DNA]</scope>
    <source>
        <strain evidence="3">DSM 43163</strain>
    </source>
</reference>
<keyword evidence="1" id="KW-0472">Membrane</keyword>
<keyword evidence="1" id="KW-1133">Transmembrane helix</keyword>
<feature type="transmembrane region" description="Helical" evidence="1">
    <location>
        <begin position="6"/>
        <end position="27"/>
    </location>
</feature>
<dbReference type="EMBL" id="FNVO01000012">
    <property type="protein sequence ID" value="SEG79505.1"/>
    <property type="molecule type" value="Genomic_DNA"/>
</dbReference>
<dbReference type="GO" id="GO:0016747">
    <property type="term" value="F:acyltransferase activity, transferring groups other than amino-acyl groups"/>
    <property type="evidence" value="ECO:0007669"/>
    <property type="project" value="TreeGrafter"/>
</dbReference>
<accession>A0A1H6D3Y3</accession>
<dbReference type="Pfam" id="PF00756">
    <property type="entry name" value="Esterase"/>
    <property type="match status" value="1"/>
</dbReference>
<proteinExistence type="predicted"/>